<keyword evidence="2" id="KW-1185">Reference proteome</keyword>
<proteinExistence type="predicted"/>
<reference evidence="1 2" key="1">
    <citation type="journal article" date="2022" name="Hortic Res">
        <title>A haplotype resolved chromosomal level avocado genome allows analysis of novel avocado genes.</title>
        <authorList>
            <person name="Nath O."/>
            <person name="Fletcher S.J."/>
            <person name="Hayward A."/>
            <person name="Shaw L.M."/>
            <person name="Masouleh A.K."/>
            <person name="Furtado A."/>
            <person name="Henry R.J."/>
            <person name="Mitter N."/>
        </authorList>
    </citation>
    <scope>NUCLEOTIDE SEQUENCE [LARGE SCALE GENOMIC DNA]</scope>
    <source>
        <strain evidence="2">cv. Hass</strain>
    </source>
</reference>
<accession>A0ACC2LZQ9</accession>
<gene>
    <name evidence="1" type="ORF">MRB53_012955</name>
</gene>
<dbReference type="Proteomes" id="UP001234297">
    <property type="component" value="Chromosome 3"/>
</dbReference>
<evidence type="ECO:0000313" key="1">
    <source>
        <dbReference type="EMBL" id="KAJ8638688.1"/>
    </source>
</evidence>
<comment type="caution">
    <text evidence="1">The sequence shown here is derived from an EMBL/GenBank/DDBJ whole genome shotgun (WGS) entry which is preliminary data.</text>
</comment>
<protein>
    <submittedName>
        <fullName evidence="1">Uncharacterized protein</fullName>
    </submittedName>
</protein>
<dbReference type="EMBL" id="CM056811">
    <property type="protein sequence ID" value="KAJ8638688.1"/>
    <property type="molecule type" value="Genomic_DNA"/>
</dbReference>
<name>A0ACC2LZQ9_PERAE</name>
<organism evidence="1 2">
    <name type="scientific">Persea americana</name>
    <name type="common">Avocado</name>
    <dbReference type="NCBI Taxonomy" id="3435"/>
    <lineage>
        <taxon>Eukaryota</taxon>
        <taxon>Viridiplantae</taxon>
        <taxon>Streptophyta</taxon>
        <taxon>Embryophyta</taxon>
        <taxon>Tracheophyta</taxon>
        <taxon>Spermatophyta</taxon>
        <taxon>Magnoliopsida</taxon>
        <taxon>Magnoliidae</taxon>
        <taxon>Laurales</taxon>
        <taxon>Lauraceae</taxon>
        <taxon>Persea</taxon>
    </lineage>
</organism>
<evidence type="ECO:0000313" key="2">
    <source>
        <dbReference type="Proteomes" id="UP001234297"/>
    </source>
</evidence>
<sequence length="586" mass="64759">MLELFLSTTQADVNATDGCDFTALDILSQGPSDYGDMDISHLLPNAGCNTNRRTQQNSSPTNARKKRWMPRSWGRRHKKGENWYQEEHNTLLIVATSIATVTFAAGLSPPGGVWGESKELNKNRSPSPSPSMKTLDGDVRALCRLVQEDPLLLQRIDCMSAAGNPLNVASLRGDVDFAKELLKLRPELAGMRDEGGSCPIHLAAAGGHVGVVREILGRTKSTSSRRVQDKDGRTALHLAAANGQVEVVRELLRVDPELAGVVSNRGETALHMCVRNNQVEAAAEVLAGCKVELVNVKDSEGNTVLHLATAKKQFKMLELFLSKKQVDVKATNGCDCTALDILSQVPRDYGDREISHLLSNAGCNTNRKSKQNSSPTNDQKKRCCWGRTQKKDKNWFQEKHNTLLIVATLIATVTFAAGLSPPGGVWDESEVVNNTTSPCHNTSSSENKDIRPGKAIQDACGSNNFRLFMYFDLSGLVSSLFIILFLVSGLPLKNHLTTWILVITMWVAVTSVIMAFIYGTRLIVDSYNIGDKLTWVLIGWSGIMVILLFWHLMVLLFRLILSIFRLILWIIRLIPIPKFRKSTRLS</sequence>